<dbReference type="PANTHER" id="PTHR21402">
    <property type="entry name" value="GAMETOCYTE SPECIFIC FACTOR 1-RELATED"/>
    <property type="match status" value="1"/>
</dbReference>
<name>A0A1D1VP00_RAMVA</name>
<evidence type="ECO:0000313" key="5">
    <source>
        <dbReference type="EMBL" id="GAV03322.1"/>
    </source>
</evidence>
<dbReference type="STRING" id="947166.A0A1D1VP00"/>
<dbReference type="PANTHER" id="PTHR21402:SF5">
    <property type="entry name" value="GAMETOCYTE SPECIFIC FACTOR 1"/>
    <property type="match status" value="1"/>
</dbReference>
<keyword evidence="6" id="KW-1185">Reference proteome</keyword>
<evidence type="ECO:0000256" key="2">
    <source>
        <dbReference type="ARBA" id="ARBA00022771"/>
    </source>
</evidence>
<sequence>MEEIMRIQNAYTDEAANAYSVSNYWLSGDDHLLTCPYDMEHKIRHYRMESHLLKCQKQHPDVTVATCPFNATHVLPTLFFSEHVTGCPDHRMIDPDQRGAGVSAEHVSKSRLFRACLKNTDTPTMTCRMFEVDPDEKPSGTFKGKPRKYTHNTNMLDKVGNLKPGRQKPLDLIDDEADMPSMYPKQAMMKCMRSDDNQTRAYIDRHVSDGSEFSMYAHGGVLASGGVVATEGSLSNEPVAITSGFHRILKGEAGTPGLEKSKTRKSVTLVEETVAVKQNAERKPAASDTSVPAGWLLALD</sequence>
<dbReference type="SUPFAM" id="SSF57667">
    <property type="entry name" value="beta-beta-alpha zinc fingers"/>
    <property type="match status" value="1"/>
</dbReference>
<dbReference type="InterPro" id="IPR051591">
    <property type="entry name" value="UPF0224_FAM112_RNA_Proc"/>
</dbReference>
<dbReference type="OrthoDB" id="10069248at2759"/>
<accession>A0A1D1VP00</accession>
<dbReference type="EMBL" id="BDGG01000009">
    <property type="protein sequence ID" value="GAV03322.1"/>
    <property type="molecule type" value="Genomic_DNA"/>
</dbReference>
<dbReference type="InterPro" id="IPR036236">
    <property type="entry name" value="Znf_C2H2_sf"/>
</dbReference>
<keyword evidence="2" id="KW-0863">Zinc-finger</keyword>
<feature type="domain" description="CHHC U11-48K-type" evidence="4">
    <location>
        <begin position="32"/>
        <end position="59"/>
    </location>
</feature>
<evidence type="ECO:0000256" key="1">
    <source>
        <dbReference type="ARBA" id="ARBA00022723"/>
    </source>
</evidence>
<dbReference type="Proteomes" id="UP000186922">
    <property type="component" value="Unassembled WGS sequence"/>
</dbReference>
<evidence type="ECO:0000256" key="3">
    <source>
        <dbReference type="ARBA" id="ARBA00022833"/>
    </source>
</evidence>
<dbReference type="AlphaFoldDB" id="A0A1D1VP00"/>
<dbReference type="InterPro" id="IPR022776">
    <property type="entry name" value="TRM13/UPF0224_CHHC_Znf_dom"/>
</dbReference>
<proteinExistence type="predicted"/>
<evidence type="ECO:0000313" key="6">
    <source>
        <dbReference type="Proteomes" id="UP000186922"/>
    </source>
</evidence>
<reference evidence="5 6" key="1">
    <citation type="journal article" date="2016" name="Nat. Commun.">
        <title>Extremotolerant tardigrade genome and improved radiotolerance of human cultured cells by tardigrade-unique protein.</title>
        <authorList>
            <person name="Hashimoto T."/>
            <person name="Horikawa D.D."/>
            <person name="Saito Y."/>
            <person name="Kuwahara H."/>
            <person name="Kozuka-Hata H."/>
            <person name="Shin-I T."/>
            <person name="Minakuchi Y."/>
            <person name="Ohishi K."/>
            <person name="Motoyama A."/>
            <person name="Aizu T."/>
            <person name="Enomoto A."/>
            <person name="Kondo K."/>
            <person name="Tanaka S."/>
            <person name="Hara Y."/>
            <person name="Koshikawa S."/>
            <person name="Sagara H."/>
            <person name="Miura T."/>
            <person name="Yokobori S."/>
            <person name="Miyagawa K."/>
            <person name="Suzuki Y."/>
            <person name="Kubo T."/>
            <person name="Oyama M."/>
            <person name="Kohara Y."/>
            <person name="Fujiyama A."/>
            <person name="Arakawa K."/>
            <person name="Katayama T."/>
            <person name="Toyoda A."/>
            <person name="Kunieda T."/>
        </authorList>
    </citation>
    <scope>NUCLEOTIDE SEQUENCE [LARGE SCALE GENOMIC DNA]</scope>
    <source>
        <strain evidence="5 6">YOKOZUNA-1</strain>
    </source>
</reference>
<dbReference type="PROSITE" id="PS51800">
    <property type="entry name" value="ZF_CHHC_U11_48K"/>
    <property type="match status" value="1"/>
</dbReference>
<comment type="caution">
    <text evidence="5">The sequence shown here is derived from an EMBL/GenBank/DDBJ whole genome shotgun (WGS) entry which is preliminary data.</text>
</comment>
<evidence type="ECO:0000259" key="4">
    <source>
        <dbReference type="PROSITE" id="PS51800"/>
    </source>
</evidence>
<keyword evidence="1" id="KW-0479">Metal-binding</keyword>
<organism evidence="5 6">
    <name type="scientific">Ramazzottius varieornatus</name>
    <name type="common">Water bear</name>
    <name type="synonym">Tardigrade</name>
    <dbReference type="NCBI Taxonomy" id="947166"/>
    <lineage>
        <taxon>Eukaryota</taxon>
        <taxon>Metazoa</taxon>
        <taxon>Ecdysozoa</taxon>
        <taxon>Tardigrada</taxon>
        <taxon>Eutardigrada</taxon>
        <taxon>Parachela</taxon>
        <taxon>Hypsibioidea</taxon>
        <taxon>Ramazzottiidae</taxon>
        <taxon>Ramazzottius</taxon>
    </lineage>
</organism>
<dbReference type="Pfam" id="PF05253">
    <property type="entry name" value="zf-U11-48K"/>
    <property type="match status" value="1"/>
</dbReference>
<dbReference type="GO" id="GO:0008270">
    <property type="term" value="F:zinc ion binding"/>
    <property type="evidence" value="ECO:0007669"/>
    <property type="project" value="UniProtKB-KW"/>
</dbReference>
<protein>
    <recommendedName>
        <fullName evidence="4">CHHC U11-48K-type domain-containing protein</fullName>
    </recommendedName>
</protein>
<gene>
    <name evidence="5" type="primary">RvY_13764-1</name>
    <name evidence="5" type="synonym">RvY_13764.1</name>
    <name evidence="5" type="ORF">RvY_13764</name>
</gene>
<keyword evidence="3" id="KW-0862">Zinc</keyword>